<dbReference type="Gene3D" id="1.20.58.220">
    <property type="entry name" value="Phosphate transport system protein phou homolog 2, domain 2"/>
    <property type="match status" value="1"/>
</dbReference>
<organism evidence="2 3">
    <name type="scientific">Candidatus Merdivivens pullistercoris</name>
    <dbReference type="NCBI Taxonomy" id="2840873"/>
    <lineage>
        <taxon>Bacteria</taxon>
        <taxon>Pseudomonadati</taxon>
        <taxon>Bacteroidota</taxon>
        <taxon>Bacteroidia</taxon>
        <taxon>Bacteroidales</taxon>
        <taxon>Muribaculaceae</taxon>
        <taxon>Muribaculaceae incertae sedis</taxon>
        <taxon>Candidatus Merdivivens</taxon>
    </lineage>
</organism>
<comment type="caution">
    <text evidence="2">The sequence shown here is derived from an EMBL/GenBank/DDBJ whole genome shotgun (WGS) entry which is preliminary data.</text>
</comment>
<dbReference type="Proteomes" id="UP000823597">
    <property type="component" value="Unassembled WGS sequence"/>
</dbReference>
<reference evidence="2" key="1">
    <citation type="submission" date="2020-10" db="EMBL/GenBank/DDBJ databases">
        <authorList>
            <person name="Gilroy R."/>
        </authorList>
    </citation>
    <scope>NUCLEOTIDE SEQUENCE</scope>
    <source>
        <strain evidence="2">10037</strain>
    </source>
</reference>
<evidence type="ECO:0000313" key="2">
    <source>
        <dbReference type="EMBL" id="MBO8464572.1"/>
    </source>
</evidence>
<evidence type="ECO:0000313" key="3">
    <source>
        <dbReference type="Proteomes" id="UP000823597"/>
    </source>
</evidence>
<sequence length="212" mass="24348">MSFFWFFKASGDKIYPYFEKQASCFVSAAGLLSDLVRSKEVSERKNIYRNIKLCETQGDAVITTLYEEMVEIKSTPFDRADVQGLATMLDDFLDMINDSAKRVLIYLPKRIDSQVIELADYIKEDAVVLELLVGQMKFIGKKPMQVLQQCERITQIEHASDDVFGEYMTFLFENEKDAIELVKYKNIVEALEDTTDCAKDIAGLIRKIAFEK</sequence>
<reference evidence="2" key="2">
    <citation type="journal article" date="2021" name="PeerJ">
        <title>Extensive microbial diversity within the chicken gut microbiome revealed by metagenomics and culture.</title>
        <authorList>
            <person name="Gilroy R."/>
            <person name="Ravi A."/>
            <person name="Getino M."/>
            <person name="Pursley I."/>
            <person name="Horton D.L."/>
            <person name="Alikhan N.F."/>
            <person name="Baker D."/>
            <person name="Gharbi K."/>
            <person name="Hall N."/>
            <person name="Watson M."/>
            <person name="Adriaenssens E.M."/>
            <person name="Foster-Nyarko E."/>
            <person name="Jarju S."/>
            <person name="Secka A."/>
            <person name="Antonio M."/>
            <person name="Oren A."/>
            <person name="Chaudhuri R.R."/>
            <person name="La Ragione R."/>
            <person name="Hildebrand F."/>
            <person name="Pallen M.J."/>
        </authorList>
    </citation>
    <scope>NUCLEOTIDE SEQUENCE</scope>
    <source>
        <strain evidence="2">10037</strain>
    </source>
</reference>
<accession>A0A9D9I2D1</accession>
<gene>
    <name evidence="2" type="ORF">IAB93_01080</name>
</gene>
<proteinExistence type="inferred from homology"/>
<protein>
    <submittedName>
        <fullName evidence="2">DUF47 family protein</fullName>
    </submittedName>
</protein>
<dbReference type="InterPro" id="IPR052912">
    <property type="entry name" value="UPF0111_domain"/>
</dbReference>
<comment type="similarity">
    <text evidence="1">Belongs to the UPF0111 family.</text>
</comment>
<evidence type="ECO:0000256" key="1">
    <source>
        <dbReference type="ARBA" id="ARBA00008591"/>
    </source>
</evidence>
<dbReference type="PANTHER" id="PTHR37298:SF1">
    <property type="entry name" value="UPF0111 PROTEIN YKAA"/>
    <property type="match status" value="1"/>
</dbReference>
<name>A0A9D9I2D1_9BACT</name>
<dbReference type="AlphaFoldDB" id="A0A9D9I2D1"/>
<dbReference type="PANTHER" id="PTHR37298">
    <property type="entry name" value="UPF0111 PROTEIN YKAA"/>
    <property type="match status" value="1"/>
</dbReference>
<dbReference type="Pfam" id="PF01865">
    <property type="entry name" value="PhoU_div"/>
    <property type="match status" value="1"/>
</dbReference>
<dbReference type="InterPro" id="IPR018445">
    <property type="entry name" value="Put_Phosphate_transp_reg"/>
</dbReference>
<dbReference type="InterPro" id="IPR038078">
    <property type="entry name" value="PhoU-like_sf"/>
</dbReference>
<dbReference type="EMBL" id="JADIME010000013">
    <property type="protein sequence ID" value="MBO8464572.1"/>
    <property type="molecule type" value="Genomic_DNA"/>
</dbReference>